<name>A0ABW0E8D8_9BACT</name>
<evidence type="ECO:0000256" key="2">
    <source>
        <dbReference type="PROSITE-ProRule" id="PRU00278"/>
    </source>
</evidence>
<proteinExistence type="predicted"/>
<evidence type="ECO:0000259" key="4">
    <source>
        <dbReference type="PROSITE" id="PS50198"/>
    </source>
</evidence>
<protein>
    <submittedName>
        <fullName evidence="5">Peptidylprolyl isomerase</fullName>
        <ecNumber evidence="5">5.2.1.8</ecNumber>
    </submittedName>
</protein>
<organism evidence="5 6">
    <name type="scientific">Adhaeribacter terreus</name>
    <dbReference type="NCBI Taxonomy" id="529703"/>
    <lineage>
        <taxon>Bacteria</taxon>
        <taxon>Pseudomonadati</taxon>
        <taxon>Bacteroidota</taxon>
        <taxon>Cytophagia</taxon>
        <taxon>Cytophagales</taxon>
        <taxon>Hymenobacteraceae</taxon>
        <taxon>Adhaeribacter</taxon>
    </lineage>
</organism>
<gene>
    <name evidence="5" type="ORF">ACFPIB_00695</name>
</gene>
<accession>A0ABW0E8D8</accession>
<dbReference type="SUPFAM" id="SSF109998">
    <property type="entry name" value="Triger factor/SurA peptide-binding domain-like"/>
    <property type="match status" value="1"/>
</dbReference>
<evidence type="ECO:0000256" key="1">
    <source>
        <dbReference type="ARBA" id="ARBA00022729"/>
    </source>
</evidence>
<dbReference type="Gene3D" id="1.10.4030.10">
    <property type="entry name" value="Porin chaperone SurA, peptide-binding domain"/>
    <property type="match status" value="1"/>
</dbReference>
<dbReference type="EC" id="5.2.1.8" evidence="5"/>
<dbReference type="InterPro" id="IPR050280">
    <property type="entry name" value="OMP_Chaperone_SurA"/>
</dbReference>
<feature type="domain" description="PpiC" evidence="4">
    <location>
        <begin position="286"/>
        <end position="388"/>
    </location>
</feature>
<dbReference type="InterPro" id="IPR023058">
    <property type="entry name" value="PPIase_PpiC_CS"/>
</dbReference>
<evidence type="ECO:0000313" key="6">
    <source>
        <dbReference type="Proteomes" id="UP001596161"/>
    </source>
</evidence>
<dbReference type="RefSeq" id="WP_378015488.1">
    <property type="nucleotide sequence ID" value="NZ_JBHSKT010000001.1"/>
</dbReference>
<dbReference type="Gene3D" id="3.10.50.40">
    <property type="match status" value="2"/>
</dbReference>
<dbReference type="PANTHER" id="PTHR47637">
    <property type="entry name" value="CHAPERONE SURA"/>
    <property type="match status" value="1"/>
</dbReference>
<keyword evidence="1 3" id="KW-0732">Signal</keyword>
<dbReference type="PROSITE" id="PS50198">
    <property type="entry name" value="PPIC_PPIASE_2"/>
    <property type="match status" value="2"/>
</dbReference>
<dbReference type="GO" id="GO:0003755">
    <property type="term" value="F:peptidyl-prolyl cis-trans isomerase activity"/>
    <property type="evidence" value="ECO:0007669"/>
    <property type="project" value="UniProtKB-EC"/>
</dbReference>
<comment type="caution">
    <text evidence="5">The sequence shown here is derived from an EMBL/GenBank/DDBJ whole genome shotgun (WGS) entry which is preliminary data.</text>
</comment>
<feature type="chain" id="PRO_5045259815" evidence="3">
    <location>
        <begin position="30"/>
        <end position="457"/>
    </location>
</feature>
<keyword evidence="2" id="KW-0697">Rotamase</keyword>
<evidence type="ECO:0000256" key="3">
    <source>
        <dbReference type="SAM" id="SignalP"/>
    </source>
</evidence>
<dbReference type="InterPro" id="IPR046357">
    <property type="entry name" value="PPIase_dom_sf"/>
</dbReference>
<dbReference type="PANTHER" id="PTHR47637:SF1">
    <property type="entry name" value="CHAPERONE SURA"/>
    <property type="match status" value="1"/>
</dbReference>
<dbReference type="SUPFAM" id="SSF54534">
    <property type="entry name" value="FKBP-like"/>
    <property type="match status" value="2"/>
</dbReference>
<sequence>MIAFKNGILSDKKTVLLWLACLVMLPAFAQQKKNTVLDGIIVKLDNQIILRSELEINYAQTLASGQATNIPDLKCEILRSLVMNKLMLARAEADSVVVPDEQVKGELDRRMAYFVAQIGSEQKLEEYYGKTIKQLKDELAKQVRDQLVMQKMQDNITGRISVTPNEVAKYYSKIPKDSLPYFSTEVEVGQIVKIGKPSRKNRDEARARLEALKKRIEAGEDFATLARQYSEDPGSAAEGGTLGFFKKKELVPEYEAAALKLEPGKLSHIVESQFGFHLIQLIERRGEEFNTRHILIKPAASEIDLAETARELAKLRAGIVKDSISFAKAAKDNSDDRETKNNGGLFANPKDGSSYIPLDKINPAVFFIIDTMTVGQISQPMPYRTDDGKEAQRIIYLKSKTPPHQANLKDDYQKISAAALAEKRNKALDDWFEKNRGSVFMEVNPDFVNCNLLQMPN</sequence>
<dbReference type="PROSITE" id="PS01096">
    <property type="entry name" value="PPIC_PPIASE_1"/>
    <property type="match status" value="1"/>
</dbReference>
<feature type="domain" description="PpiC" evidence="4">
    <location>
        <begin position="183"/>
        <end position="283"/>
    </location>
</feature>
<keyword evidence="2 5" id="KW-0413">Isomerase</keyword>
<dbReference type="InterPro" id="IPR000297">
    <property type="entry name" value="PPIase_PpiC"/>
</dbReference>
<dbReference type="InterPro" id="IPR027304">
    <property type="entry name" value="Trigger_fact/SurA_dom_sf"/>
</dbReference>
<dbReference type="Pfam" id="PF00639">
    <property type="entry name" value="Rotamase"/>
    <property type="match status" value="2"/>
</dbReference>
<reference evidence="6" key="1">
    <citation type="journal article" date="2019" name="Int. J. Syst. Evol. Microbiol.">
        <title>The Global Catalogue of Microorganisms (GCM) 10K type strain sequencing project: providing services to taxonomists for standard genome sequencing and annotation.</title>
        <authorList>
            <consortium name="The Broad Institute Genomics Platform"/>
            <consortium name="The Broad Institute Genome Sequencing Center for Infectious Disease"/>
            <person name="Wu L."/>
            <person name="Ma J."/>
        </authorList>
    </citation>
    <scope>NUCLEOTIDE SEQUENCE [LARGE SCALE GENOMIC DNA]</scope>
    <source>
        <strain evidence="6">KACC 12602</strain>
    </source>
</reference>
<dbReference type="Proteomes" id="UP001596161">
    <property type="component" value="Unassembled WGS sequence"/>
</dbReference>
<feature type="signal peptide" evidence="3">
    <location>
        <begin position="1"/>
        <end position="29"/>
    </location>
</feature>
<keyword evidence="6" id="KW-1185">Reference proteome</keyword>
<dbReference type="EMBL" id="JBHSKT010000001">
    <property type="protein sequence ID" value="MFC5269104.1"/>
    <property type="molecule type" value="Genomic_DNA"/>
</dbReference>
<evidence type="ECO:0000313" key="5">
    <source>
        <dbReference type="EMBL" id="MFC5269104.1"/>
    </source>
</evidence>